<feature type="binding site" evidence="8">
    <location>
        <position position="47"/>
    </location>
    <ligand>
        <name>Zn(2+)</name>
        <dbReference type="ChEBI" id="CHEBI:29105"/>
    </ligand>
</feature>
<dbReference type="InterPro" id="IPR012934">
    <property type="entry name" value="Znf_AD"/>
</dbReference>
<dbReference type="SUPFAM" id="SSF57716">
    <property type="entry name" value="Glucocorticoid receptor-like (DNA-binding domain)"/>
    <property type="match status" value="1"/>
</dbReference>
<evidence type="ECO:0000256" key="4">
    <source>
        <dbReference type="ARBA" id="ARBA00022771"/>
    </source>
</evidence>
<dbReference type="PROSITE" id="PS51915">
    <property type="entry name" value="ZAD"/>
    <property type="match status" value="1"/>
</dbReference>
<feature type="domain" description="ZAD" evidence="10">
    <location>
        <begin position="3"/>
        <end position="74"/>
    </location>
</feature>
<keyword evidence="5 8" id="KW-0862">Zinc</keyword>
<evidence type="ECO:0000256" key="5">
    <source>
        <dbReference type="ARBA" id="ARBA00022833"/>
    </source>
</evidence>
<feature type="domain" description="C2H2-type" evidence="9">
    <location>
        <begin position="281"/>
        <end position="308"/>
    </location>
</feature>
<feature type="binding site" evidence="8">
    <location>
        <position position="50"/>
    </location>
    <ligand>
        <name>Zn(2+)</name>
        <dbReference type="ChEBI" id="CHEBI:29105"/>
    </ligand>
</feature>
<evidence type="ECO:0000256" key="8">
    <source>
        <dbReference type="PROSITE-ProRule" id="PRU01263"/>
    </source>
</evidence>
<dbReference type="Gene3D" id="3.40.1800.20">
    <property type="match status" value="1"/>
</dbReference>
<evidence type="ECO:0000256" key="3">
    <source>
        <dbReference type="ARBA" id="ARBA00022737"/>
    </source>
</evidence>
<evidence type="ECO:0000256" key="7">
    <source>
        <dbReference type="PROSITE-ProRule" id="PRU00042"/>
    </source>
</evidence>
<evidence type="ECO:0000259" key="9">
    <source>
        <dbReference type="PROSITE" id="PS50157"/>
    </source>
</evidence>
<dbReference type="SMART" id="SM00868">
    <property type="entry name" value="zf-AD"/>
    <property type="match status" value="1"/>
</dbReference>
<keyword evidence="4 7" id="KW-0863">Zinc-finger</keyword>
<feature type="domain" description="C2H2-type" evidence="9">
    <location>
        <begin position="338"/>
        <end position="361"/>
    </location>
</feature>
<keyword evidence="3" id="KW-0677">Repeat</keyword>
<dbReference type="GO" id="GO:0005634">
    <property type="term" value="C:nucleus"/>
    <property type="evidence" value="ECO:0007669"/>
    <property type="project" value="UniProtKB-SubCell"/>
</dbReference>
<dbReference type="GO" id="GO:0008270">
    <property type="term" value="F:zinc ion binding"/>
    <property type="evidence" value="ECO:0007669"/>
    <property type="project" value="UniProtKB-UniRule"/>
</dbReference>
<evidence type="ECO:0000256" key="1">
    <source>
        <dbReference type="ARBA" id="ARBA00004123"/>
    </source>
</evidence>
<dbReference type="Pfam" id="PF07776">
    <property type="entry name" value="zf-AD"/>
    <property type="match status" value="1"/>
</dbReference>
<dbReference type="PROSITE" id="PS50157">
    <property type="entry name" value="ZINC_FINGER_C2H2_2"/>
    <property type="match status" value="3"/>
</dbReference>
<evidence type="ECO:0000256" key="6">
    <source>
        <dbReference type="ARBA" id="ARBA00023242"/>
    </source>
</evidence>
<name>A0A1Q3FNK8_CULTA</name>
<dbReference type="PROSITE" id="PS00028">
    <property type="entry name" value="ZINC_FINGER_C2H2_1"/>
    <property type="match status" value="4"/>
</dbReference>
<feature type="binding site" evidence="8">
    <location>
        <position position="5"/>
    </location>
    <ligand>
        <name>Zn(2+)</name>
        <dbReference type="ChEBI" id="CHEBI:29105"/>
    </ligand>
</feature>
<organism evidence="11">
    <name type="scientific">Culex tarsalis</name>
    <name type="common">Encephalitis mosquito</name>
    <dbReference type="NCBI Taxonomy" id="7177"/>
    <lineage>
        <taxon>Eukaryota</taxon>
        <taxon>Metazoa</taxon>
        <taxon>Ecdysozoa</taxon>
        <taxon>Arthropoda</taxon>
        <taxon>Hexapoda</taxon>
        <taxon>Insecta</taxon>
        <taxon>Pterygota</taxon>
        <taxon>Neoptera</taxon>
        <taxon>Endopterygota</taxon>
        <taxon>Diptera</taxon>
        <taxon>Nematocera</taxon>
        <taxon>Culicoidea</taxon>
        <taxon>Culicidae</taxon>
        <taxon>Culicinae</taxon>
        <taxon>Culicini</taxon>
        <taxon>Culex</taxon>
        <taxon>Culex</taxon>
    </lineage>
</organism>
<dbReference type="EMBL" id="GFDL01005967">
    <property type="protein sequence ID" value="JAV29078.1"/>
    <property type="molecule type" value="Transcribed_RNA"/>
</dbReference>
<dbReference type="AlphaFoldDB" id="A0A1Q3FNK8"/>
<keyword evidence="2 8" id="KW-0479">Metal-binding</keyword>
<feature type="binding site" evidence="8">
    <location>
        <position position="8"/>
    </location>
    <ligand>
        <name>Zn(2+)</name>
        <dbReference type="ChEBI" id="CHEBI:29105"/>
    </ligand>
</feature>
<dbReference type="Pfam" id="PF00096">
    <property type="entry name" value="zf-C2H2"/>
    <property type="match status" value="2"/>
</dbReference>
<dbReference type="InterPro" id="IPR050888">
    <property type="entry name" value="ZnF_C2H2-type_TF"/>
</dbReference>
<dbReference type="InterPro" id="IPR013087">
    <property type="entry name" value="Znf_C2H2_type"/>
</dbReference>
<dbReference type="SMART" id="SM00355">
    <property type="entry name" value="ZnF_C2H2"/>
    <property type="match status" value="6"/>
</dbReference>
<evidence type="ECO:0000259" key="10">
    <source>
        <dbReference type="PROSITE" id="PS51915"/>
    </source>
</evidence>
<dbReference type="Gene3D" id="3.30.160.60">
    <property type="entry name" value="Classic Zinc Finger"/>
    <property type="match status" value="4"/>
</dbReference>
<feature type="domain" description="C2H2-type" evidence="9">
    <location>
        <begin position="310"/>
        <end position="337"/>
    </location>
</feature>
<accession>A0A1Q3FNK8</accession>
<proteinExistence type="predicted"/>
<keyword evidence="6" id="KW-0539">Nucleus</keyword>
<sequence>MDPICRLCMEASHLNQSMTDETILTMVEDCVQIKVNPENDLLPVEICDDCYYKIKDFSEFKENCHSIQEMLRKEIEQNRRQQEEVEVLDLLVDTISRTSQEEIIQEAMLLSDINFDDLFDDVQDGNNNLDIPLFEGTVVEEQPAECPEMAYEVITETVPQQQPIEQEQQEQEEGEEPVKKKPKRCYRNEYIAALVECETCGKAVHKTLIPGHMNMHKGIKPFKCPREGCRAEFHCKHKLKRHIGYKHGDGNSFLCDQCDKVLVSSLALYQHKFAAHHQRQHKCSECDRRFGTAHGLQRHMQVHSPNSQKFRCPECPQTFARSTALEIHVRNHQKERPYVCLECSCGYSHRTLLTKHMQQKHPQYSAQVVLQRIDTNELPSLADAC</sequence>
<protein>
    <submittedName>
        <fullName evidence="11">Putative c2h2-type zn-finger protein</fullName>
    </submittedName>
</protein>
<comment type="subcellular location">
    <subcellularLocation>
        <location evidence="1">Nucleus</location>
    </subcellularLocation>
</comment>
<evidence type="ECO:0000256" key="2">
    <source>
        <dbReference type="ARBA" id="ARBA00022723"/>
    </source>
</evidence>
<dbReference type="InterPro" id="IPR036236">
    <property type="entry name" value="Znf_C2H2_sf"/>
</dbReference>
<reference evidence="11" key="1">
    <citation type="submission" date="2017-01" db="EMBL/GenBank/DDBJ databases">
        <title>A deep insight into the sialotranscriptome of adult male and female Cluex tarsalis mosquitoes.</title>
        <authorList>
            <person name="Ribeiro J.M."/>
            <person name="Moreira F."/>
            <person name="Bernard K.A."/>
            <person name="Calvo E."/>
        </authorList>
    </citation>
    <scope>NUCLEOTIDE SEQUENCE</scope>
    <source>
        <strain evidence="11">Kern County</strain>
        <tissue evidence="11">Salivary glands</tissue>
    </source>
</reference>
<evidence type="ECO:0000313" key="11">
    <source>
        <dbReference type="EMBL" id="JAV29078.1"/>
    </source>
</evidence>
<dbReference type="PANTHER" id="PTHR24406">
    <property type="entry name" value="TRANSCRIPTIONAL REPRESSOR CTCFL-RELATED"/>
    <property type="match status" value="1"/>
</dbReference>
<dbReference type="SUPFAM" id="SSF57667">
    <property type="entry name" value="beta-beta-alpha zinc fingers"/>
    <property type="match status" value="3"/>
</dbReference>